<name>X1PWK9_9ZZZZ</name>
<evidence type="ECO:0000256" key="1">
    <source>
        <dbReference type="ARBA" id="ARBA00004141"/>
    </source>
</evidence>
<dbReference type="EMBL" id="BARV01040903">
    <property type="protein sequence ID" value="GAI46941.1"/>
    <property type="molecule type" value="Genomic_DNA"/>
</dbReference>
<evidence type="ECO:0000256" key="2">
    <source>
        <dbReference type="ARBA" id="ARBA00022692"/>
    </source>
</evidence>
<dbReference type="GO" id="GO:0016020">
    <property type="term" value="C:membrane"/>
    <property type="evidence" value="ECO:0007669"/>
    <property type="project" value="UniProtKB-SubCell"/>
</dbReference>
<keyword evidence="4 6" id="KW-1133">Transmembrane helix</keyword>
<dbReference type="Pfam" id="PF01098">
    <property type="entry name" value="FTSW_RODA_SPOVE"/>
    <property type="match status" value="1"/>
</dbReference>
<evidence type="ECO:0000313" key="7">
    <source>
        <dbReference type="EMBL" id="GAI46941.1"/>
    </source>
</evidence>
<accession>X1PWK9</accession>
<keyword evidence="2 6" id="KW-0812">Transmembrane</keyword>
<comment type="subcellular location">
    <subcellularLocation>
        <location evidence="1">Membrane</location>
        <topology evidence="1">Multi-pass membrane protein</topology>
    </subcellularLocation>
</comment>
<keyword evidence="5 6" id="KW-0472">Membrane</keyword>
<feature type="non-terminal residue" evidence="7">
    <location>
        <position position="65"/>
    </location>
</feature>
<evidence type="ECO:0000256" key="5">
    <source>
        <dbReference type="ARBA" id="ARBA00023136"/>
    </source>
</evidence>
<evidence type="ECO:0000256" key="6">
    <source>
        <dbReference type="SAM" id="Phobius"/>
    </source>
</evidence>
<organism evidence="7">
    <name type="scientific">marine sediment metagenome</name>
    <dbReference type="NCBI Taxonomy" id="412755"/>
    <lineage>
        <taxon>unclassified sequences</taxon>
        <taxon>metagenomes</taxon>
        <taxon>ecological metagenomes</taxon>
    </lineage>
</organism>
<comment type="caution">
    <text evidence="7">The sequence shown here is derived from an EMBL/GenBank/DDBJ whole genome shotgun (WGS) entry which is preliminary data.</text>
</comment>
<evidence type="ECO:0000256" key="3">
    <source>
        <dbReference type="ARBA" id="ARBA00022960"/>
    </source>
</evidence>
<keyword evidence="3" id="KW-0133">Cell shape</keyword>
<gene>
    <name evidence="7" type="ORF">S06H3_62151</name>
</gene>
<protein>
    <submittedName>
        <fullName evidence="7">Uncharacterized protein</fullName>
    </submittedName>
</protein>
<reference evidence="7" key="1">
    <citation type="journal article" date="2014" name="Front. Microbiol.">
        <title>High frequency of phylogenetically diverse reductive dehalogenase-homologous genes in deep subseafloor sedimentary metagenomes.</title>
        <authorList>
            <person name="Kawai M."/>
            <person name="Futagami T."/>
            <person name="Toyoda A."/>
            <person name="Takaki Y."/>
            <person name="Nishi S."/>
            <person name="Hori S."/>
            <person name="Arai W."/>
            <person name="Tsubouchi T."/>
            <person name="Morono Y."/>
            <person name="Uchiyama I."/>
            <person name="Ito T."/>
            <person name="Fujiyama A."/>
            <person name="Inagaki F."/>
            <person name="Takami H."/>
        </authorList>
    </citation>
    <scope>NUCLEOTIDE SEQUENCE</scope>
    <source>
        <strain evidence="7">Expedition CK06-06</strain>
    </source>
</reference>
<dbReference type="GO" id="GO:0008360">
    <property type="term" value="P:regulation of cell shape"/>
    <property type="evidence" value="ECO:0007669"/>
    <property type="project" value="UniProtKB-KW"/>
</dbReference>
<dbReference type="GO" id="GO:0051301">
    <property type="term" value="P:cell division"/>
    <property type="evidence" value="ECO:0007669"/>
    <property type="project" value="InterPro"/>
</dbReference>
<proteinExistence type="predicted"/>
<evidence type="ECO:0000256" key="4">
    <source>
        <dbReference type="ARBA" id="ARBA00022989"/>
    </source>
</evidence>
<feature type="transmembrane region" description="Helical" evidence="6">
    <location>
        <begin position="12"/>
        <end position="30"/>
    </location>
</feature>
<dbReference type="AlphaFoldDB" id="X1PWK9"/>
<sequence length="65" mass="7233">MLIIAGVKWWHILTPLPFFAIAFLAALTRFPGRMQRIWAFLNPEKWADSAAYQATQSLIALGSGG</sequence>
<dbReference type="InterPro" id="IPR001182">
    <property type="entry name" value="FtsW/RodA"/>
</dbReference>